<evidence type="ECO:0000313" key="2">
    <source>
        <dbReference type="EMBL" id="MRX55475.1"/>
    </source>
</evidence>
<feature type="transmembrane region" description="Helical" evidence="1">
    <location>
        <begin position="44"/>
        <end position="66"/>
    </location>
</feature>
<comment type="caution">
    <text evidence="2">The sequence shown here is derived from an EMBL/GenBank/DDBJ whole genome shotgun (WGS) entry which is preliminary data.</text>
</comment>
<sequence>MFKHAAFLIIGYLSAYLACIWIPVQLPFQLSEFIMMLVLNPARSFFSMILFSIGFILHASLIKTALRLTFKIARNEGDVLETTISYCVFINFYILFQIGFWQTLVLAAFTVLYGLATANLQNFSPKKAH</sequence>
<dbReference type="RefSeq" id="WP_070877566.1">
    <property type="nucleotide sequence ID" value="NZ_CAJGAA010000006.1"/>
</dbReference>
<evidence type="ECO:0000313" key="3">
    <source>
        <dbReference type="Proteomes" id="UP000441585"/>
    </source>
</evidence>
<organism evidence="2 3">
    <name type="scientific">Metabacillus idriensis</name>
    <dbReference type="NCBI Taxonomy" id="324768"/>
    <lineage>
        <taxon>Bacteria</taxon>
        <taxon>Bacillati</taxon>
        <taxon>Bacillota</taxon>
        <taxon>Bacilli</taxon>
        <taxon>Bacillales</taxon>
        <taxon>Bacillaceae</taxon>
        <taxon>Metabacillus</taxon>
    </lineage>
</organism>
<dbReference type="EMBL" id="WKKF01000005">
    <property type="protein sequence ID" value="MRX55475.1"/>
    <property type="molecule type" value="Genomic_DNA"/>
</dbReference>
<dbReference type="Proteomes" id="UP000441585">
    <property type="component" value="Unassembled WGS sequence"/>
</dbReference>
<keyword evidence="1" id="KW-1133">Transmembrane helix</keyword>
<accession>A0A6I2MAQ2</accession>
<keyword evidence="3" id="KW-1185">Reference proteome</keyword>
<keyword evidence="1" id="KW-0472">Membrane</keyword>
<proteinExistence type="predicted"/>
<reference evidence="2 3" key="1">
    <citation type="submission" date="2019-11" db="EMBL/GenBank/DDBJ databases">
        <title>Bacillus idriensis genome.</title>
        <authorList>
            <person name="Konopka E.N."/>
            <person name="Newman J.D."/>
        </authorList>
    </citation>
    <scope>NUCLEOTIDE SEQUENCE [LARGE SCALE GENOMIC DNA]</scope>
    <source>
        <strain evidence="2 3">DSM 19097</strain>
    </source>
</reference>
<name>A0A6I2MAQ2_9BACI</name>
<gene>
    <name evidence="2" type="ORF">GJU41_16040</name>
</gene>
<dbReference type="AlphaFoldDB" id="A0A6I2MAQ2"/>
<feature type="transmembrane region" description="Helical" evidence="1">
    <location>
        <begin position="5"/>
        <end position="24"/>
    </location>
</feature>
<evidence type="ECO:0000256" key="1">
    <source>
        <dbReference type="SAM" id="Phobius"/>
    </source>
</evidence>
<keyword evidence="1" id="KW-0812">Transmembrane</keyword>
<protein>
    <submittedName>
        <fullName evidence="2">Uncharacterized protein</fullName>
    </submittedName>
</protein>